<proteinExistence type="predicted"/>
<name>A0A915K6G1_ROMCU</name>
<dbReference type="WBParaSite" id="nRc.2.0.1.t34336-RA">
    <property type="protein sequence ID" value="nRc.2.0.1.t34336-RA"/>
    <property type="gene ID" value="nRc.2.0.1.g34336"/>
</dbReference>
<evidence type="ECO:0000313" key="1">
    <source>
        <dbReference type="Proteomes" id="UP000887565"/>
    </source>
</evidence>
<dbReference type="Proteomes" id="UP000887565">
    <property type="component" value="Unplaced"/>
</dbReference>
<accession>A0A915K6G1</accession>
<organism evidence="1 2">
    <name type="scientific">Romanomermis culicivorax</name>
    <name type="common">Nematode worm</name>
    <dbReference type="NCBI Taxonomy" id="13658"/>
    <lineage>
        <taxon>Eukaryota</taxon>
        <taxon>Metazoa</taxon>
        <taxon>Ecdysozoa</taxon>
        <taxon>Nematoda</taxon>
        <taxon>Enoplea</taxon>
        <taxon>Dorylaimia</taxon>
        <taxon>Mermithida</taxon>
        <taxon>Mermithoidea</taxon>
        <taxon>Mermithidae</taxon>
        <taxon>Romanomermis</taxon>
    </lineage>
</organism>
<reference evidence="2" key="1">
    <citation type="submission" date="2022-11" db="UniProtKB">
        <authorList>
            <consortium name="WormBaseParasite"/>
        </authorList>
    </citation>
    <scope>IDENTIFICATION</scope>
</reference>
<evidence type="ECO:0000313" key="2">
    <source>
        <dbReference type="WBParaSite" id="nRc.2.0.1.t34336-RA"/>
    </source>
</evidence>
<keyword evidence="1" id="KW-1185">Reference proteome</keyword>
<protein>
    <submittedName>
        <fullName evidence="2">Protein kinase domain-containing protein</fullName>
    </submittedName>
</protein>
<dbReference type="AlphaFoldDB" id="A0A915K6G1"/>
<sequence>MNRQSTEPTTVENSWASIGDNWRHFGDKEFENIDVLIRYHYLEKVPMGDECGTCLQRPIRAPKTRYKESDLEIISQLGAGNFGEVFK</sequence>